<dbReference type="PANTHER" id="PTHR42886">
    <property type="entry name" value="RE40534P-RELATED"/>
    <property type="match status" value="1"/>
</dbReference>
<evidence type="ECO:0000259" key="2">
    <source>
        <dbReference type="Pfam" id="PF12146"/>
    </source>
</evidence>
<dbReference type="OrthoDB" id="9801217at2"/>
<dbReference type="PANTHER" id="PTHR42886:SF29">
    <property type="entry name" value="PUMMELIG, ISOFORM A"/>
    <property type="match status" value="1"/>
</dbReference>
<name>A0A1B7LZT2_9MICC</name>
<protein>
    <recommendedName>
        <fullName evidence="2">Serine aminopeptidase S33 domain-containing protein</fullName>
    </recommendedName>
</protein>
<dbReference type="RefSeq" id="WP_052504878.1">
    <property type="nucleotide sequence ID" value="NZ_LXEY01000018.1"/>
</dbReference>
<dbReference type="Gene3D" id="3.40.50.1820">
    <property type="entry name" value="alpha/beta hydrolase"/>
    <property type="match status" value="1"/>
</dbReference>
<reference evidence="3 4" key="1">
    <citation type="submission" date="2016-04" db="EMBL/GenBank/DDBJ databases">
        <title>First whole genome shotgun sequence of the bacterium Enteractinococcus sp. strain UASWS1574.</title>
        <authorList>
            <person name="Crovadore J."/>
            <person name="Chablais R."/>
            <person name="Lefort F."/>
        </authorList>
    </citation>
    <scope>NUCLEOTIDE SEQUENCE [LARGE SCALE GENOMIC DNA]</scope>
    <source>
        <strain evidence="3 4">UASWS1574</strain>
    </source>
</reference>
<dbReference type="AlphaFoldDB" id="A0A1B7LZT2"/>
<dbReference type="STRING" id="1837282.A6F49_10785"/>
<sequence>MHYGLLEDTPPGQWLPDVLEGFSRQSIPLHEESDGPVTATLVRHDDVEGLPLLYIHGWSDYFYNTELADAAARHGHQLYALDLRKYGRSLRPRQQPGYIDHLSEYDQEINAALDLIAHEHPGEQPAMIAHSTGGLVAALWANRYPGRLRTLVLNAPWLTLQGNTWLRGFANTVADPVWRSMPERKLLLPKVDFFYRTISSNEHGEWVLHPLWRPRYSFDIHGGWLSAILEGHSKVREGLSIDVPVLVLVSTKTHFGAKYSSKMQTADSVLDVEATAKRATHLGNTVMIHKIPDAIHDVYASARPVRDQAFAATFEWLNYFTGQQMERQSLPRNDDLGTRMSQPHPTGFSD</sequence>
<gene>
    <name evidence="3" type="ORF">A6F49_10785</name>
</gene>
<dbReference type="SUPFAM" id="SSF53474">
    <property type="entry name" value="alpha/beta-Hydrolases"/>
    <property type="match status" value="1"/>
</dbReference>
<dbReference type="GO" id="GO:0052689">
    <property type="term" value="F:carboxylic ester hydrolase activity"/>
    <property type="evidence" value="ECO:0007669"/>
    <property type="project" value="TreeGrafter"/>
</dbReference>
<feature type="compositionally biased region" description="Polar residues" evidence="1">
    <location>
        <begin position="339"/>
        <end position="350"/>
    </location>
</feature>
<dbReference type="InterPro" id="IPR022742">
    <property type="entry name" value="Hydrolase_4"/>
</dbReference>
<proteinExistence type="predicted"/>
<evidence type="ECO:0000256" key="1">
    <source>
        <dbReference type="SAM" id="MobiDB-lite"/>
    </source>
</evidence>
<organism evidence="3 4">
    <name type="scientific">Enteractinococcus helveticum</name>
    <dbReference type="NCBI Taxonomy" id="1837282"/>
    <lineage>
        <taxon>Bacteria</taxon>
        <taxon>Bacillati</taxon>
        <taxon>Actinomycetota</taxon>
        <taxon>Actinomycetes</taxon>
        <taxon>Micrococcales</taxon>
        <taxon>Micrococcaceae</taxon>
    </lineage>
</organism>
<dbReference type="GO" id="GO:0006654">
    <property type="term" value="P:phosphatidic acid biosynthetic process"/>
    <property type="evidence" value="ECO:0007669"/>
    <property type="project" value="TreeGrafter"/>
</dbReference>
<dbReference type="InterPro" id="IPR029058">
    <property type="entry name" value="AB_hydrolase_fold"/>
</dbReference>
<dbReference type="EMBL" id="LXEY01000018">
    <property type="protein sequence ID" value="OAV60945.1"/>
    <property type="molecule type" value="Genomic_DNA"/>
</dbReference>
<keyword evidence="4" id="KW-1185">Reference proteome</keyword>
<evidence type="ECO:0000313" key="4">
    <source>
        <dbReference type="Proteomes" id="UP000078292"/>
    </source>
</evidence>
<feature type="region of interest" description="Disordered" evidence="1">
    <location>
        <begin position="331"/>
        <end position="350"/>
    </location>
</feature>
<comment type="caution">
    <text evidence="3">The sequence shown here is derived from an EMBL/GenBank/DDBJ whole genome shotgun (WGS) entry which is preliminary data.</text>
</comment>
<dbReference type="GO" id="GO:0055088">
    <property type="term" value="P:lipid homeostasis"/>
    <property type="evidence" value="ECO:0007669"/>
    <property type="project" value="TreeGrafter"/>
</dbReference>
<dbReference type="Proteomes" id="UP000078292">
    <property type="component" value="Unassembled WGS sequence"/>
</dbReference>
<accession>A0A1B7LZT2</accession>
<dbReference type="GO" id="GO:0042171">
    <property type="term" value="F:lysophosphatidic acid acyltransferase activity"/>
    <property type="evidence" value="ECO:0007669"/>
    <property type="project" value="TreeGrafter"/>
</dbReference>
<feature type="domain" description="Serine aminopeptidase S33" evidence="2">
    <location>
        <begin position="55"/>
        <end position="254"/>
    </location>
</feature>
<evidence type="ECO:0000313" key="3">
    <source>
        <dbReference type="EMBL" id="OAV60945.1"/>
    </source>
</evidence>
<dbReference type="Pfam" id="PF12146">
    <property type="entry name" value="Hydrolase_4"/>
    <property type="match status" value="1"/>
</dbReference>